<reference evidence="1" key="1">
    <citation type="submission" date="2021-01" db="EMBL/GenBank/DDBJ databases">
        <title>Modified the classification status of verrucomicrobia.</title>
        <authorList>
            <person name="Feng X."/>
        </authorList>
    </citation>
    <scope>NUCLEOTIDE SEQUENCE</scope>
    <source>
        <strain evidence="1">KCTC 13126</strain>
    </source>
</reference>
<dbReference type="Proteomes" id="UP000617628">
    <property type="component" value="Unassembled WGS sequence"/>
</dbReference>
<evidence type="ECO:0000313" key="1">
    <source>
        <dbReference type="EMBL" id="MBK1877629.1"/>
    </source>
</evidence>
<dbReference type="InterPro" id="IPR011051">
    <property type="entry name" value="RmlC_Cupin_sf"/>
</dbReference>
<dbReference type="InterPro" id="IPR014710">
    <property type="entry name" value="RmlC-like_jellyroll"/>
</dbReference>
<dbReference type="AlphaFoldDB" id="A0A934S1B7"/>
<dbReference type="RefSeq" id="WP_200355843.1">
    <property type="nucleotide sequence ID" value="NZ_JAENIL010000020.1"/>
</dbReference>
<keyword evidence="2" id="KW-1185">Reference proteome</keyword>
<accession>A0A934S1B7</accession>
<protein>
    <recommendedName>
        <fullName evidence="3">Cupin domain-containing protein</fullName>
    </recommendedName>
</protein>
<comment type="caution">
    <text evidence="1">The sequence shown here is derived from an EMBL/GenBank/DDBJ whole genome shotgun (WGS) entry which is preliminary data.</text>
</comment>
<sequence>MKTKKEDIPVAMEMGELVARLLPDQGGMDMSYNQFPKGTDFTPFLKGLDCDHCHCPHYGYIFEGKFRFIYDDGSEETYEEGDFYYAPAGHTAIVDEDVKFIDLSPHKEHQEVLSHVGKVIEQMNG</sequence>
<dbReference type="EMBL" id="JAENIL010000020">
    <property type="protein sequence ID" value="MBK1877629.1"/>
    <property type="molecule type" value="Genomic_DNA"/>
</dbReference>
<name>A0A934S1B7_9BACT</name>
<dbReference type="SUPFAM" id="SSF51182">
    <property type="entry name" value="RmlC-like cupins"/>
    <property type="match status" value="1"/>
</dbReference>
<gene>
    <name evidence="1" type="ORF">JIN87_12195</name>
</gene>
<proteinExistence type="predicted"/>
<evidence type="ECO:0008006" key="3">
    <source>
        <dbReference type="Google" id="ProtNLM"/>
    </source>
</evidence>
<evidence type="ECO:0000313" key="2">
    <source>
        <dbReference type="Proteomes" id="UP000617628"/>
    </source>
</evidence>
<dbReference type="Gene3D" id="2.60.120.10">
    <property type="entry name" value="Jelly Rolls"/>
    <property type="match status" value="1"/>
</dbReference>
<organism evidence="1 2">
    <name type="scientific">Pelagicoccus mobilis</name>
    <dbReference type="NCBI Taxonomy" id="415221"/>
    <lineage>
        <taxon>Bacteria</taxon>
        <taxon>Pseudomonadati</taxon>
        <taxon>Verrucomicrobiota</taxon>
        <taxon>Opitutia</taxon>
        <taxon>Puniceicoccales</taxon>
        <taxon>Pelagicoccaceae</taxon>
        <taxon>Pelagicoccus</taxon>
    </lineage>
</organism>